<proteinExistence type="predicted"/>
<protein>
    <submittedName>
        <fullName evidence="1">Uncharacterized protein</fullName>
    </submittedName>
</protein>
<dbReference type="EMBL" id="CM037616">
    <property type="protein sequence ID" value="KAH7993630.1"/>
    <property type="molecule type" value="Genomic_DNA"/>
</dbReference>
<gene>
    <name evidence="1" type="ORF">K3G42_031677</name>
</gene>
<evidence type="ECO:0000313" key="2">
    <source>
        <dbReference type="Proteomes" id="UP000827872"/>
    </source>
</evidence>
<comment type="caution">
    <text evidence="1">The sequence shown here is derived from an EMBL/GenBank/DDBJ whole genome shotgun (WGS) entry which is preliminary data.</text>
</comment>
<sequence length="96" mass="10374">MRLLHRGVKEALTVTAPGLSPCGRSPPYQGSTELPAISQAAFPAPGGEVALQAEELPDWSCGMELSFLIGGRPQQQFEMGLSTKRLHFLPVKKQQT</sequence>
<name>A0ACB8EMB6_9SAUR</name>
<keyword evidence="2" id="KW-1185">Reference proteome</keyword>
<accession>A0ACB8EMB6</accession>
<organism evidence="1 2">
    <name type="scientific">Sphaerodactylus townsendi</name>
    <dbReference type="NCBI Taxonomy" id="933632"/>
    <lineage>
        <taxon>Eukaryota</taxon>
        <taxon>Metazoa</taxon>
        <taxon>Chordata</taxon>
        <taxon>Craniata</taxon>
        <taxon>Vertebrata</taxon>
        <taxon>Euteleostomi</taxon>
        <taxon>Lepidosauria</taxon>
        <taxon>Squamata</taxon>
        <taxon>Bifurcata</taxon>
        <taxon>Gekkota</taxon>
        <taxon>Sphaerodactylidae</taxon>
        <taxon>Sphaerodactylus</taxon>
    </lineage>
</organism>
<evidence type="ECO:0000313" key="1">
    <source>
        <dbReference type="EMBL" id="KAH7993630.1"/>
    </source>
</evidence>
<dbReference type="Proteomes" id="UP000827872">
    <property type="component" value="Linkage Group LG03"/>
</dbReference>
<reference evidence="1" key="1">
    <citation type="submission" date="2021-08" db="EMBL/GenBank/DDBJ databases">
        <title>The first chromosome-level gecko genome reveals the dynamic sex chromosomes of Neotropical dwarf geckos (Sphaerodactylidae: Sphaerodactylus).</title>
        <authorList>
            <person name="Pinto B.J."/>
            <person name="Keating S.E."/>
            <person name="Gamble T."/>
        </authorList>
    </citation>
    <scope>NUCLEOTIDE SEQUENCE</scope>
    <source>
        <strain evidence="1">TG3544</strain>
    </source>
</reference>